<evidence type="ECO:0000256" key="2">
    <source>
        <dbReference type="ARBA" id="ARBA00006670"/>
    </source>
</evidence>
<evidence type="ECO:0000256" key="8">
    <source>
        <dbReference type="SAM" id="Phobius"/>
    </source>
</evidence>
<dbReference type="GO" id="GO:0010008">
    <property type="term" value="C:endosome membrane"/>
    <property type="evidence" value="ECO:0007669"/>
    <property type="project" value="TreeGrafter"/>
</dbReference>
<keyword evidence="6 8" id="KW-0472">Membrane</keyword>
<protein>
    <submittedName>
        <fullName evidence="9">Natural resistance-associated macrophage protein 2</fullName>
    </submittedName>
</protein>
<evidence type="ECO:0000256" key="5">
    <source>
        <dbReference type="ARBA" id="ARBA00022989"/>
    </source>
</evidence>
<organism evidence="9 10">
    <name type="scientific">Elysia marginata</name>
    <dbReference type="NCBI Taxonomy" id="1093978"/>
    <lineage>
        <taxon>Eukaryota</taxon>
        <taxon>Metazoa</taxon>
        <taxon>Spiralia</taxon>
        <taxon>Lophotrochozoa</taxon>
        <taxon>Mollusca</taxon>
        <taxon>Gastropoda</taxon>
        <taxon>Heterobranchia</taxon>
        <taxon>Euthyneura</taxon>
        <taxon>Panpulmonata</taxon>
        <taxon>Sacoglossa</taxon>
        <taxon>Placobranchoidea</taxon>
        <taxon>Plakobranchidae</taxon>
        <taxon>Elysia</taxon>
    </lineage>
</organism>
<dbReference type="PANTHER" id="PTHR11706:SF33">
    <property type="entry name" value="NATURAL RESISTANCE-ASSOCIATED MACROPHAGE PROTEIN 2"/>
    <property type="match status" value="1"/>
</dbReference>
<accession>A0AAV4FQN3</accession>
<dbReference type="GO" id="GO:0015086">
    <property type="term" value="F:cadmium ion transmembrane transporter activity"/>
    <property type="evidence" value="ECO:0007669"/>
    <property type="project" value="TreeGrafter"/>
</dbReference>
<evidence type="ECO:0000313" key="9">
    <source>
        <dbReference type="EMBL" id="GFR75672.1"/>
    </source>
</evidence>
<comment type="caution">
    <text evidence="9">The sequence shown here is derived from an EMBL/GenBank/DDBJ whole genome shotgun (WGS) entry which is preliminary data.</text>
</comment>
<keyword evidence="10" id="KW-1185">Reference proteome</keyword>
<comment type="similarity">
    <text evidence="2">Belongs to the NRAMP family.</text>
</comment>
<keyword evidence="3" id="KW-0813">Transport</keyword>
<evidence type="ECO:0000256" key="4">
    <source>
        <dbReference type="ARBA" id="ARBA00022692"/>
    </source>
</evidence>
<dbReference type="GO" id="GO:0005765">
    <property type="term" value="C:lysosomal membrane"/>
    <property type="evidence" value="ECO:0007669"/>
    <property type="project" value="TreeGrafter"/>
</dbReference>
<comment type="subcellular location">
    <subcellularLocation>
        <location evidence="1">Membrane</location>
        <topology evidence="1">Multi-pass membrane protein</topology>
    </subcellularLocation>
</comment>
<evidence type="ECO:0000256" key="6">
    <source>
        <dbReference type="ARBA" id="ARBA00023136"/>
    </source>
</evidence>
<dbReference type="PRINTS" id="PR00447">
    <property type="entry name" value="NATRESASSCMP"/>
</dbReference>
<dbReference type="GO" id="GO:0005886">
    <property type="term" value="C:plasma membrane"/>
    <property type="evidence" value="ECO:0007669"/>
    <property type="project" value="TreeGrafter"/>
</dbReference>
<evidence type="ECO:0000256" key="3">
    <source>
        <dbReference type="ARBA" id="ARBA00022448"/>
    </source>
</evidence>
<dbReference type="Proteomes" id="UP000762676">
    <property type="component" value="Unassembled WGS sequence"/>
</dbReference>
<dbReference type="NCBIfam" id="NF037982">
    <property type="entry name" value="Nramp_1"/>
    <property type="match status" value="1"/>
</dbReference>
<dbReference type="PANTHER" id="PTHR11706">
    <property type="entry name" value="SOLUTE CARRIER PROTEIN FAMILY 11 MEMBER"/>
    <property type="match status" value="1"/>
</dbReference>
<proteinExistence type="inferred from homology"/>
<keyword evidence="5 8" id="KW-1133">Transmembrane helix</keyword>
<evidence type="ECO:0000313" key="10">
    <source>
        <dbReference type="Proteomes" id="UP000762676"/>
    </source>
</evidence>
<evidence type="ECO:0000256" key="7">
    <source>
        <dbReference type="SAM" id="MobiDB-lite"/>
    </source>
</evidence>
<dbReference type="GO" id="GO:0005384">
    <property type="term" value="F:manganese ion transmembrane transporter activity"/>
    <property type="evidence" value="ECO:0007669"/>
    <property type="project" value="TreeGrafter"/>
</dbReference>
<gene>
    <name evidence="9" type="ORF">ElyMa_002194300</name>
</gene>
<dbReference type="GO" id="GO:0005381">
    <property type="term" value="F:iron ion transmembrane transporter activity"/>
    <property type="evidence" value="ECO:0007669"/>
    <property type="project" value="TreeGrafter"/>
</dbReference>
<dbReference type="AlphaFoldDB" id="A0AAV4FQN3"/>
<feature type="transmembrane region" description="Helical" evidence="8">
    <location>
        <begin position="253"/>
        <end position="276"/>
    </location>
</feature>
<reference evidence="9 10" key="1">
    <citation type="journal article" date="2021" name="Elife">
        <title>Chloroplast acquisition without the gene transfer in kleptoplastic sea slugs, Plakobranchus ocellatus.</title>
        <authorList>
            <person name="Maeda T."/>
            <person name="Takahashi S."/>
            <person name="Yoshida T."/>
            <person name="Shimamura S."/>
            <person name="Takaki Y."/>
            <person name="Nagai Y."/>
            <person name="Toyoda A."/>
            <person name="Suzuki Y."/>
            <person name="Arimoto A."/>
            <person name="Ishii H."/>
            <person name="Satoh N."/>
            <person name="Nishiyama T."/>
            <person name="Hasebe M."/>
            <person name="Maruyama T."/>
            <person name="Minagawa J."/>
            <person name="Obokata J."/>
            <person name="Shigenobu S."/>
        </authorList>
    </citation>
    <scope>NUCLEOTIDE SEQUENCE [LARGE SCALE GENOMIC DNA]</scope>
</reference>
<dbReference type="EMBL" id="BMAT01004551">
    <property type="protein sequence ID" value="GFR75672.1"/>
    <property type="molecule type" value="Genomic_DNA"/>
</dbReference>
<name>A0AAV4FQN3_9GAST</name>
<feature type="region of interest" description="Disordered" evidence="7">
    <location>
        <begin position="24"/>
        <end position="51"/>
    </location>
</feature>
<feature type="transmembrane region" description="Helical" evidence="8">
    <location>
        <begin position="215"/>
        <end position="233"/>
    </location>
</feature>
<evidence type="ECO:0000256" key="1">
    <source>
        <dbReference type="ARBA" id="ARBA00004141"/>
    </source>
</evidence>
<dbReference type="Pfam" id="PF01566">
    <property type="entry name" value="Nramp"/>
    <property type="match status" value="1"/>
</dbReference>
<keyword evidence="4 8" id="KW-0812">Transmembrane</keyword>
<dbReference type="InterPro" id="IPR001046">
    <property type="entry name" value="NRAMP_fam"/>
</dbReference>
<sequence>MESAALLGSNHSYKATDDRSVVMSDLSRSDDHNGGTVDAPNGDHKKVKDGGSTAASTYFNERITIPDADNYQTFSFRKLWAFTGPGFLMSIAYLDPGNIESDLQSGAAAEFKLLWVLLGSTVLGLLMQRLAARLGVVTGQHLAEICSKRYSRVPRLILWFMVEIAIIGSDMQEVIGTAIAFYLLSAGKIPLYAGVLITVADTFTFLLLDRYGLRKLEAFFCTLITIMAVMFGYESRDVNREKREEVREANKYFFIEAAIALFVSFIINVFVVAVFAEGFYGKNATTVYENCLANDNPHADVFNTSSLDVDIYRGSLFCMAVMGAKFVQRLPYVGRLFDTSATFLMQNEMEESPKIPQIQGEADS</sequence>